<keyword evidence="6 11" id="KW-0812">Transmembrane</keyword>
<dbReference type="Pfam" id="PF03544">
    <property type="entry name" value="TonB_C"/>
    <property type="match status" value="1"/>
</dbReference>
<sequence>MKKNDYICLFLSIVINIGIIFALTVFSKDETIETDEIKIGLIAVESDATTKFKGEKNVDAKKQNLEADSIEKKAEEDKKQEEKPVEKPEEKPIKKPEKEKPEKKVVEDKKAEKTIPKEEKTKAPPKKEKPSLADLKKQISDSQPKTSNGGFSPTADPDGEEVVDRVLQNVTYSNGLVSGSKMGNSEGGLLVDWSDGNRAPEFPQSARASGKHGKLKIKLKVDKAGNVLSYVIVEGSGVPEIDASVERVVGSWRVKLLKKGKPVNGTFYLNYNFNFK</sequence>
<keyword evidence="4" id="KW-1003">Cell membrane</keyword>
<feature type="domain" description="TonB C-terminal" evidence="12">
    <location>
        <begin position="187"/>
        <end position="276"/>
    </location>
</feature>
<feature type="region of interest" description="Disordered" evidence="10">
    <location>
        <begin position="53"/>
        <end position="159"/>
    </location>
</feature>
<dbReference type="AlphaFoldDB" id="A0A0S2ZJI1"/>
<comment type="similarity">
    <text evidence="2">Belongs to the TonB family.</text>
</comment>
<dbReference type="EMBL" id="CP013331">
    <property type="protein sequence ID" value="ALQ39002.1"/>
    <property type="molecule type" value="Genomic_DNA"/>
</dbReference>
<evidence type="ECO:0000256" key="1">
    <source>
        <dbReference type="ARBA" id="ARBA00004383"/>
    </source>
</evidence>
<keyword evidence="7" id="KW-0653">Protein transport</keyword>
<dbReference type="PANTHER" id="PTHR33446:SF2">
    <property type="entry name" value="PROTEIN TONB"/>
    <property type="match status" value="1"/>
</dbReference>
<evidence type="ECO:0000256" key="8">
    <source>
        <dbReference type="ARBA" id="ARBA00022989"/>
    </source>
</evidence>
<dbReference type="PANTHER" id="PTHR33446">
    <property type="entry name" value="PROTEIN TONB-RELATED"/>
    <property type="match status" value="1"/>
</dbReference>
<evidence type="ECO:0000259" key="12">
    <source>
        <dbReference type="PROSITE" id="PS52015"/>
    </source>
</evidence>
<feature type="transmembrane region" description="Helical" evidence="11">
    <location>
        <begin position="7"/>
        <end position="26"/>
    </location>
</feature>
<protein>
    <submittedName>
        <fullName evidence="13">Energy transducer TonB</fullName>
    </submittedName>
</protein>
<evidence type="ECO:0000256" key="3">
    <source>
        <dbReference type="ARBA" id="ARBA00022448"/>
    </source>
</evidence>
<evidence type="ECO:0000256" key="6">
    <source>
        <dbReference type="ARBA" id="ARBA00022692"/>
    </source>
</evidence>
<dbReference type="Gene3D" id="3.30.1150.10">
    <property type="match status" value="1"/>
</dbReference>
<dbReference type="InterPro" id="IPR037682">
    <property type="entry name" value="TonB_C"/>
</dbReference>
<keyword evidence="8 11" id="KW-1133">Transmembrane helix</keyword>
<dbReference type="RefSeq" id="WP_029493451.1">
    <property type="nucleotide sequence ID" value="NZ_ATKF01000082.1"/>
</dbReference>
<dbReference type="SUPFAM" id="SSF74653">
    <property type="entry name" value="TolA/TonB C-terminal domain"/>
    <property type="match status" value="1"/>
</dbReference>
<feature type="compositionally biased region" description="Basic and acidic residues" evidence="10">
    <location>
        <begin position="53"/>
        <end position="139"/>
    </location>
</feature>
<dbReference type="Proteomes" id="UP000063275">
    <property type="component" value="Chromosome"/>
</dbReference>
<evidence type="ECO:0000313" key="13">
    <source>
        <dbReference type="EMBL" id="ALQ39002.1"/>
    </source>
</evidence>
<keyword evidence="3" id="KW-0813">Transport</keyword>
<name>A0A0S2ZJI1_9FUSO</name>
<organism evidence="13">
    <name type="scientific">Fusobacterium hwasookii ChDC F174</name>
    <dbReference type="NCBI Taxonomy" id="1307442"/>
    <lineage>
        <taxon>Bacteria</taxon>
        <taxon>Fusobacteriati</taxon>
        <taxon>Fusobacteriota</taxon>
        <taxon>Fusobacteriia</taxon>
        <taxon>Fusobacteriales</taxon>
        <taxon>Fusobacteriaceae</taxon>
        <taxon>Fusobacterium</taxon>
    </lineage>
</organism>
<gene>
    <name evidence="13" type="ORF">RN87_00105</name>
</gene>
<dbReference type="GO" id="GO:0015031">
    <property type="term" value="P:protein transport"/>
    <property type="evidence" value="ECO:0007669"/>
    <property type="project" value="UniProtKB-KW"/>
</dbReference>
<evidence type="ECO:0000256" key="10">
    <source>
        <dbReference type="SAM" id="MobiDB-lite"/>
    </source>
</evidence>
<dbReference type="InterPro" id="IPR006260">
    <property type="entry name" value="TonB/TolA_C"/>
</dbReference>
<dbReference type="KEGG" id="fhw:RN87_00105"/>
<feature type="compositionally biased region" description="Polar residues" evidence="10">
    <location>
        <begin position="140"/>
        <end position="151"/>
    </location>
</feature>
<evidence type="ECO:0000256" key="5">
    <source>
        <dbReference type="ARBA" id="ARBA00022519"/>
    </source>
</evidence>
<dbReference type="NCBIfam" id="TIGR01352">
    <property type="entry name" value="tonB_Cterm"/>
    <property type="match status" value="1"/>
</dbReference>
<evidence type="ECO:0000256" key="9">
    <source>
        <dbReference type="ARBA" id="ARBA00023136"/>
    </source>
</evidence>
<reference evidence="13 14" key="1">
    <citation type="submission" date="2015-11" db="EMBL/GenBank/DDBJ databases">
        <authorList>
            <person name="Zhang Y."/>
            <person name="Guo Z."/>
        </authorList>
    </citation>
    <scope>NUCLEOTIDE SEQUENCE [LARGE SCALE GENOMIC DNA]</scope>
    <source>
        <strain evidence="13 14">ChDC F174</strain>
    </source>
</reference>
<keyword evidence="9 11" id="KW-0472">Membrane</keyword>
<keyword evidence="5" id="KW-0997">Cell inner membrane</keyword>
<dbReference type="GO" id="GO:0098797">
    <property type="term" value="C:plasma membrane protein complex"/>
    <property type="evidence" value="ECO:0007669"/>
    <property type="project" value="TreeGrafter"/>
</dbReference>
<accession>A0A0S2ZJI1</accession>
<evidence type="ECO:0000313" key="14">
    <source>
        <dbReference type="Proteomes" id="UP000063275"/>
    </source>
</evidence>
<evidence type="ECO:0000256" key="4">
    <source>
        <dbReference type="ARBA" id="ARBA00022475"/>
    </source>
</evidence>
<evidence type="ECO:0000256" key="11">
    <source>
        <dbReference type="SAM" id="Phobius"/>
    </source>
</evidence>
<dbReference type="GO" id="GO:0031992">
    <property type="term" value="F:energy transducer activity"/>
    <property type="evidence" value="ECO:0007669"/>
    <property type="project" value="TreeGrafter"/>
</dbReference>
<evidence type="ECO:0000256" key="2">
    <source>
        <dbReference type="ARBA" id="ARBA00006555"/>
    </source>
</evidence>
<dbReference type="PROSITE" id="PS52015">
    <property type="entry name" value="TONB_CTD"/>
    <property type="match status" value="1"/>
</dbReference>
<dbReference type="InterPro" id="IPR051045">
    <property type="entry name" value="TonB-dependent_transducer"/>
</dbReference>
<dbReference type="GO" id="GO:0055085">
    <property type="term" value="P:transmembrane transport"/>
    <property type="evidence" value="ECO:0007669"/>
    <property type="project" value="InterPro"/>
</dbReference>
<dbReference type="OrthoDB" id="86027at2"/>
<proteinExistence type="inferred from homology"/>
<evidence type="ECO:0000256" key="7">
    <source>
        <dbReference type="ARBA" id="ARBA00022927"/>
    </source>
</evidence>
<comment type="subcellular location">
    <subcellularLocation>
        <location evidence="1">Cell inner membrane</location>
        <topology evidence="1">Single-pass membrane protein</topology>
        <orientation evidence="1">Periplasmic side</orientation>
    </subcellularLocation>
</comment>